<dbReference type="SUPFAM" id="SSF52200">
    <property type="entry name" value="Toll/Interleukin receptor TIR domain"/>
    <property type="match status" value="1"/>
</dbReference>
<name>A0ABT7ZZF3_9FLAO</name>
<dbReference type="RefSeq" id="WP_290207931.1">
    <property type="nucleotide sequence ID" value="NZ_JASDDK010000015.1"/>
</dbReference>
<organism evidence="1 2">
    <name type="scientific">Winogradskyella bathintestinalis</name>
    <dbReference type="NCBI Taxonomy" id="3035208"/>
    <lineage>
        <taxon>Bacteria</taxon>
        <taxon>Pseudomonadati</taxon>
        <taxon>Bacteroidota</taxon>
        <taxon>Flavobacteriia</taxon>
        <taxon>Flavobacteriales</taxon>
        <taxon>Flavobacteriaceae</taxon>
        <taxon>Winogradskyella</taxon>
    </lineage>
</organism>
<gene>
    <name evidence="1" type="ORF">QMA06_16025</name>
</gene>
<evidence type="ECO:0000313" key="2">
    <source>
        <dbReference type="Proteomes" id="UP001231197"/>
    </source>
</evidence>
<keyword evidence="2" id="KW-1185">Reference proteome</keyword>
<accession>A0ABT7ZZF3</accession>
<evidence type="ECO:0000313" key="1">
    <source>
        <dbReference type="EMBL" id="MDN3494229.1"/>
    </source>
</evidence>
<dbReference type="Proteomes" id="UP001231197">
    <property type="component" value="Unassembled WGS sequence"/>
</dbReference>
<dbReference type="EMBL" id="JASDDK010000015">
    <property type="protein sequence ID" value="MDN3494229.1"/>
    <property type="molecule type" value="Genomic_DNA"/>
</dbReference>
<proteinExistence type="predicted"/>
<evidence type="ECO:0008006" key="3">
    <source>
        <dbReference type="Google" id="ProtNLM"/>
    </source>
</evidence>
<reference evidence="1 2" key="1">
    <citation type="journal article" date="2023" name="Int. J. Syst. Evol. Microbiol.">
        <title>Winogradskyella bathintestinalis sp. nov., isolated from the intestine of the deep-sea loosejaw dragonfish, Malacosteus niger.</title>
        <authorList>
            <person name="Uniacke-Lowe S."/>
            <person name="Johnson C.N."/>
            <person name="Stanton C."/>
            <person name="Hill C."/>
            <person name="Ross P."/>
        </authorList>
    </citation>
    <scope>NUCLEOTIDE SEQUENCE [LARGE SCALE GENOMIC DNA]</scope>
    <source>
        <strain evidence="1 2">APC 3343</strain>
    </source>
</reference>
<comment type="caution">
    <text evidence="1">The sequence shown here is derived from an EMBL/GenBank/DDBJ whole genome shotgun (WGS) entry which is preliminary data.</text>
</comment>
<dbReference type="Gene3D" id="3.40.50.10140">
    <property type="entry name" value="Toll/interleukin-1 receptor homology (TIR) domain"/>
    <property type="match status" value="1"/>
</dbReference>
<dbReference type="InterPro" id="IPR035897">
    <property type="entry name" value="Toll_tir_struct_dom_sf"/>
</dbReference>
<protein>
    <recommendedName>
        <fullName evidence="3">TIR domain-containing protein</fullName>
    </recommendedName>
</protein>
<sequence length="312" mass="36713">MKEYEYDIAFSFLHQDEELALTLYDLLKERQKCFIYTESQKKLAGTDGEETFNRVFSIESRIVVILFRNEWGTSKWTRIEETAIRNRGFEEGYDFTILIPLENNVEPPKWLPKNRLWIGLKRWGIESAASVIEARAQEMGSSIKSSNLADKISIFENDVLKEEKTKRLLESQEGRTLASTEFQEIISVFRKLTDEILSKTENWNLIVRENSQSGIDILSYGYQLSIQFYPNQFTPYLFIALFKGYFNANGQADPFNPVQKISDKRYNVNINKFDQKGWSNREGKQNFQTSYKLSEYWIDELTKYAMKSRMKK</sequence>